<dbReference type="SUPFAM" id="SSF51905">
    <property type="entry name" value="FAD/NAD(P)-binding domain"/>
    <property type="match status" value="1"/>
</dbReference>
<dbReference type="PANTHER" id="PTHR42720:SF1">
    <property type="entry name" value="GLYCEROL 3-PHOSPHATE OXIDASE"/>
    <property type="match status" value="1"/>
</dbReference>
<keyword evidence="4" id="KW-1185">Reference proteome</keyword>
<feature type="domain" description="BFD-like [2Fe-2S]-binding" evidence="2">
    <location>
        <begin position="381"/>
        <end position="434"/>
    </location>
</feature>
<dbReference type="eggNOG" id="COG1251">
    <property type="taxonomic scope" value="Bacteria"/>
</dbReference>
<dbReference type="AlphaFoldDB" id="A0A0H2YT18"/>
<evidence type="ECO:0000313" key="4">
    <source>
        <dbReference type="Proteomes" id="UP000001823"/>
    </source>
</evidence>
<dbReference type="HOGENOM" id="CLU_024775_3_1_9"/>
<dbReference type="CDD" id="cd19946">
    <property type="entry name" value="GlpA-like_Fer2_BFD-like"/>
    <property type="match status" value="1"/>
</dbReference>
<protein>
    <submittedName>
        <fullName evidence="3">FAD-dependent oxidoreductase</fullName>
    </submittedName>
</protein>
<proteinExistence type="predicted"/>
<name>A0A0H2YT18_CLOP1</name>
<dbReference type="Pfam" id="PF01266">
    <property type="entry name" value="DAO"/>
    <property type="match status" value="1"/>
</dbReference>
<dbReference type="PANTHER" id="PTHR42720">
    <property type="entry name" value="GLYCEROL-3-PHOSPHATE DEHYDROGENASE"/>
    <property type="match status" value="1"/>
</dbReference>
<dbReference type="InterPro" id="IPR036188">
    <property type="entry name" value="FAD/NAD-bd_sf"/>
</dbReference>
<accession>A0A0H2YT18</accession>
<gene>
    <name evidence="3" type="ordered locus">CPF_0012</name>
</gene>
<dbReference type="RefSeq" id="WP_003458179.1">
    <property type="nucleotide sequence ID" value="NC_008261.1"/>
</dbReference>
<dbReference type="InterPro" id="IPR052745">
    <property type="entry name" value="G3P_Oxidase/Oxidoreductase"/>
</dbReference>
<dbReference type="Gene3D" id="3.50.50.60">
    <property type="entry name" value="FAD/NAD(P)-binding domain"/>
    <property type="match status" value="1"/>
</dbReference>
<organism evidence="3 4">
    <name type="scientific">Clostridium perfringens (strain ATCC 13124 / DSM 756 / JCM 1290 / NCIMB 6125 / NCTC 8237 / Type A)</name>
    <dbReference type="NCBI Taxonomy" id="195103"/>
    <lineage>
        <taxon>Bacteria</taxon>
        <taxon>Bacillati</taxon>
        <taxon>Bacillota</taxon>
        <taxon>Clostridia</taxon>
        <taxon>Eubacteriales</taxon>
        <taxon>Clostridiaceae</taxon>
        <taxon>Clostridium</taxon>
    </lineage>
</organism>
<dbReference type="InterPro" id="IPR007419">
    <property type="entry name" value="BFD-like_2Fe2S-bd_dom"/>
</dbReference>
<dbReference type="Proteomes" id="UP000001823">
    <property type="component" value="Chromosome"/>
</dbReference>
<dbReference type="KEGG" id="cpf:CPF_0012"/>
<dbReference type="Gene3D" id="3.30.9.10">
    <property type="entry name" value="D-Amino Acid Oxidase, subunit A, domain 2"/>
    <property type="match status" value="1"/>
</dbReference>
<dbReference type="PaxDb" id="195103-CPF_0012"/>
<dbReference type="eggNOG" id="COG0579">
    <property type="taxonomic scope" value="Bacteria"/>
</dbReference>
<dbReference type="InterPro" id="IPR006076">
    <property type="entry name" value="FAD-dep_OxRdtase"/>
</dbReference>
<feature type="domain" description="FAD dependent oxidoreductase" evidence="1">
    <location>
        <begin position="4"/>
        <end position="283"/>
    </location>
</feature>
<dbReference type="EMBL" id="CP000246">
    <property type="protein sequence ID" value="ABG84191.1"/>
    <property type="molecule type" value="Genomic_DNA"/>
</dbReference>
<dbReference type="GeneID" id="93000710"/>
<sequence length="464" mass="52993">MDYDVLILGGGIIGCSVAYELSKYNLNIALIEKDFDIADDVSFVNTAIVYDGSECKDNLMSYLENMGNMMLPEITKKLNVPFKRVGHLTIADNDETVRIIEENYKRAKSRGINNIYLIDEKRAREIEPNYKGEIKKAMYSENIAVTSPYDLAIGFAEIAYDNGVSFRLEEVVLDIQSIAKGFKVTTNKNKFTCRFVINTTPSEHYTIDQDKDYEQKNALKTYYLLLNDEIKEKTSNIVVKLKNEEEFIIQKNTVNGDTLIGINSNNSLGFMKSLKIAKEMINSISRKHVKDIFYDNHNQDRLIIDDSRKNKGYIKVMGNHYGEVTIAPAVSKIICDEIIDKLNCSLNKNFVDKRREFYRFRELSNEERNELISLDKRYGKIVCLCNGISEGEIVDCIRRPLGARTVEGVKRRTGATFGTCHGAYCISKIINILARELEKKPTEIVEDSKNSKVLASRIKEFDRV</sequence>
<evidence type="ECO:0000259" key="1">
    <source>
        <dbReference type="Pfam" id="PF01266"/>
    </source>
</evidence>
<dbReference type="STRING" id="195103.CPF_0012"/>
<evidence type="ECO:0000259" key="2">
    <source>
        <dbReference type="Pfam" id="PF04324"/>
    </source>
</evidence>
<dbReference type="Pfam" id="PF04324">
    <property type="entry name" value="Fer2_BFD"/>
    <property type="match status" value="1"/>
</dbReference>
<reference evidence="3 4" key="1">
    <citation type="journal article" date="2006" name="Genome Res.">
        <title>Skewed genomic variability in strains of the toxigenic bacterial pathogen, Clostridium perfringens.</title>
        <authorList>
            <person name="Myers G.S."/>
            <person name="Rasko D.A."/>
            <person name="Cheung J.K."/>
            <person name="Ravel J."/>
            <person name="Seshadri R."/>
            <person name="Deboy R.T."/>
            <person name="Ren Q."/>
            <person name="Varga J."/>
            <person name="Awad M.M."/>
            <person name="Brinkac L.M."/>
            <person name="Daugherty S.C."/>
            <person name="Haft D.H."/>
            <person name="Dodson R.J."/>
            <person name="Madupu R."/>
            <person name="Nelson W.C."/>
            <person name="Rosovitz M.J."/>
            <person name="Sullivan S.A."/>
            <person name="Khouri H."/>
            <person name="Dimitrov G.I."/>
            <person name="Watkins K.L."/>
            <person name="Mulligan S."/>
            <person name="Benton J."/>
            <person name="Radune D."/>
            <person name="Fisher D.J."/>
            <person name="Atkins H.S."/>
            <person name="Hiscox T."/>
            <person name="Jost B.H."/>
            <person name="Billington S.J."/>
            <person name="Songer J.G."/>
            <person name="McClane B.A."/>
            <person name="Titball R.W."/>
            <person name="Rood J.I."/>
            <person name="Melville S.B."/>
            <person name="Paulsen I.T."/>
        </authorList>
    </citation>
    <scope>NUCLEOTIDE SEQUENCE [LARGE SCALE GENOMIC DNA]</scope>
    <source>
        <strain evidence="4">ATCC 13124 / DSM 756 / JCM 1290 / NCIMB 6125 / NCTC 8237 / S 107 / Type A</strain>
    </source>
</reference>
<dbReference type="InterPro" id="IPR041854">
    <property type="entry name" value="BFD-like_2Fe2S-bd_dom_sf"/>
</dbReference>
<dbReference type="Gene3D" id="1.10.10.1100">
    <property type="entry name" value="BFD-like [2Fe-2S]-binding domain"/>
    <property type="match status" value="1"/>
</dbReference>
<evidence type="ECO:0000313" key="3">
    <source>
        <dbReference type="EMBL" id="ABG84191.1"/>
    </source>
</evidence>